<evidence type="ECO:0000256" key="3">
    <source>
        <dbReference type="ARBA" id="ARBA00022692"/>
    </source>
</evidence>
<feature type="transmembrane region" description="Helical" evidence="6">
    <location>
        <begin position="51"/>
        <end position="71"/>
    </location>
</feature>
<evidence type="ECO:0000256" key="1">
    <source>
        <dbReference type="ARBA" id="ARBA00004651"/>
    </source>
</evidence>
<dbReference type="InterPro" id="IPR051461">
    <property type="entry name" value="UPF0750_membrane"/>
</dbReference>
<evidence type="ECO:0000256" key="6">
    <source>
        <dbReference type="SAM" id="Phobius"/>
    </source>
</evidence>
<dbReference type="InterPro" id="IPR015867">
    <property type="entry name" value="N-reg_PII/ATP_PRibTrfase_C"/>
</dbReference>
<keyword evidence="9" id="KW-1185">Reference proteome</keyword>
<dbReference type="Gene3D" id="3.30.70.120">
    <property type="match status" value="1"/>
</dbReference>
<dbReference type="Pfam" id="PF10035">
    <property type="entry name" value="DUF2179"/>
    <property type="match status" value="1"/>
</dbReference>
<dbReference type="RefSeq" id="WP_344908552.1">
    <property type="nucleotide sequence ID" value="NZ_BAAAYO010000006.1"/>
</dbReference>
<protein>
    <submittedName>
        <fullName evidence="8">YitT family protein</fullName>
    </submittedName>
</protein>
<dbReference type="CDD" id="cd16380">
    <property type="entry name" value="YitT_C"/>
    <property type="match status" value="1"/>
</dbReference>
<dbReference type="Proteomes" id="UP001589619">
    <property type="component" value="Unassembled WGS sequence"/>
</dbReference>
<keyword evidence="4 6" id="KW-1133">Transmembrane helix</keyword>
<proteinExistence type="predicted"/>
<sequence>MRSKWLEGLKSWVPIALGTAVYAFALHYFVIPNELMEGGVTGISLLLNYALDWPISITTLALNVPLFLLGWKTIGKSAMLYTVIGALTLSLFLRLMEVAIGHGWIVPFRAEHDFFLATLYAGLTLGIGLGIVFRFGGTTGGTDIIASLLSRTRGWSIGQVILAVDVLVIGSSLLYIPKEKVLYTLVAVFIASRTIDFITEGAYSAKAFTIISDEGDRIAEAITQEMDRGVTLFAAKGAYSQSGKNVVYSVVARQETRKLKGIVKSIDPQAFIVISDVHDVLGEGFRGR</sequence>
<feature type="transmembrane region" description="Helical" evidence="6">
    <location>
        <begin position="78"/>
        <end position="102"/>
    </location>
</feature>
<dbReference type="EMBL" id="JBHMAG010000018">
    <property type="protein sequence ID" value="MFB9755501.1"/>
    <property type="molecule type" value="Genomic_DNA"/>
</dbReference>
<name>A0ABV5W4Z8_9BACL</name>
<comment type="caution">
    <text evidence="8">The sequence shown here is derived from an EMBL/GenBank/DDBJ whole genome shotgun (WGS) entry which is preliminary data.</text>
</comment>
<dbReference type="PIRSF" id="PIRSF006483">
    <property type="entry name" value="Membrane_protein_YitT"/>
    <property type="match status" value="1"/>
</dbReference>
<feature type="transmembrane region" description="Helical" evidence="6">
    <location>
        <begin position="154"/>
        <end position="175"/>
    </location>
</feature>
<keyword evidence="3 6" id="KW-0812">Transmembrane</keyword>
<accession>A0ABV5W4Z8</accession>
<evidence type="ECO:0000256" key="4">
    <source>
        <dbReference type="ARBA" id="ARBA00022989"/>
    </source>
</evidence>
<dbReference type="InterPro" id="IPR003740">
    <property type="entry name" value="YitT"/>
</dbReference>
<organism evidence="8 9">
    <name type="scientific">Paenibacillus hodogayensis</name>
    <dbReference type="NCBI Taxonomy" id="279208"/>
    <lineage>
        <taxon>Bacteria</taxon>
        <taxon>Bacillati</taxon>
        <taxon>Bacillota</taxon>
        <taxon>Bacilli</taxon>
        <taxon>Bacillales</taxon>
        <taxon>Paenibacillaceae</taxon>
        <taxon>Paenibacillus</taxon>
    </lineage>
</organism>
<feature type="domain" description="DUF2179" evidence="7">
    <location>
        <begin position="228"/>
        <end position="282"/>
    </location>
</feature>
<evidence type="ECO:0000313" key="8">
    <source>
        <dbReference type="EMBL" id="MFB9755501.1"/>
    </source>
</evidence>
<feature type="transmembrane region" description="Helical" evidence="6">
    <location>
        <begin position="114"/>
        <end position="133"/>
    </location>
</feature>
<evidence type="ECO:0000256" key="5">
    <source>
        <dbReference type="ARBA" id="ARBA00023136"/>
    </source>
</evidence>
<reference evidence="8 9" key="1">
    <citation type="submission" date="2024-09" db="EMBL/GenBank/DDBJ databases">
        <authorList>
            <person name="Sun Q."/>
            <person name="Mori K."/>
        </authorList>
    </citation>
    <scope>NUCLEOTIDE SEQUENCE [LARGE SCALE GENOMIC DNA]</scope>
    <source>
        <strain evidence="8 9">JCM 12520</strain>
    </source>
</reference>
<keyword evidence="2" id="KW-1003">Cell membrane</keyword>
<dbReference type="InterPro" id="IPR019264">
    <property type="entry name" value="DUF2179"/>
</dbReference>
<keyword evidence="5 6" id="KW-0472">Membrane</keyword>
<dbReference type="Pfam" id="PF02588">
    <property type="entry name" value="YitT_membrane"/>
    <property type="match status" value="1"/>
</dbReference>
<feature type="transmembrane region" description="Helical" evidence="6">
    <location>
        <begin position="12"/>
        <end position="31"/>
    </location>
</feature>
<dbReference type="PANTHER" id="PTHR33545">
    <property type="entry name" value="UPF0750 MEMBRANE PROTEIN YITT-RELATED"/>
    <property type="match status" value="1"/>
</dbReference>
<evidence type="ECO:0000259" key="7">
    <source>
        <dbReference type="Pfam" id="PF10035"/>
    </source>
</evidence>
<evidence type="ECO:0000256" key="2">
    <source>
        <dbReference type="ARBA" id="ARBA00022475"/>
    </source>
</evidence>
<comment type="subcellular location">
    <subcellularLocation>
        <location evidence="1">Cell membrane</location>
        <topology evidence="1">Multi-pass membrane protein</topology>
    </subcellularLocation>
</comment>
<gene>
    <name evidence="8" type="ORF">ACFFNY_28320</name>
</gene>
<dbReference type="PANTHER" id="PTHR33545:SF10">
    <property type="entry name" value="UPF0750 MEMBRANE PROTEIN YPJC"/>
    <property type="match status" value="1"/>
</dbReference>
<evidence type="ECO:0000313" key="9">
    <source>
        <dbReference type="Proteomes" id="UP001589619"/>
    </source>
</evidence>